<dbReference type="OrthoDB" id="3208131at2"/>
<dbReference type="HOGENOM" id="CLU_870833_0_0_11"/>
<dbReference type="PhylomeDB" id="Q2JAN8"/>
<dbReference type="RefSeq" id="WP_011436700.1">
    <property type="nucleotide sequence ID" value="NC_007777.1"/>
</dbReference>
<accession>Q2JAN8</accession>
<reference evidence="1 2" key="1">
    <citation type="journal article" date="2007" name="Genome Res.">
        <title>Genome characteristics of facultatively symbiotic Frankia sp. strains reflect host range and host plant biogeography.</title>
        <authorList>
            <person name="Normand P."/>
            <person name="Lapierre P."/>
            <person name="Tisa L.S."/>
            <person name="Gogarten J.P."/>
            <person name="Alloisio N."/>
            <person name="Bagnarol E."/>
            <person name="Bassi C.A."/>
            <person name="Berry A.M."/>
            <person name="Bickhart D.M."/>
            <person name="Choisne N."/>
            <person name="Couloux A."/>
            <person name="Cournoyer B."/>
            <person name="Cruveiller S."/>
            <person name="Daubin V."/>
            <person name="Demange N."/>
            <person name="Francino M.P."/>
            <person name="Goltsman E."/>
            <person name="Huang Y."/>
            <person name="Kopp O.R."/>
            <person name="Labarre L."/>
            <person name="Lapidus A."/>
            <person name="Lavire C."/>
            <person name="Marechal J."/>
            <person name="Martinez M."/>
            <person name="Mastronunzio J.E."/>
            <person name="Mullin B.C."/>
            <person name="Niemann J."/>
            <person name="Pujic P."/>
            <person name="Rawnsley T."/>
            <person name="Rouy Z."/>
            <person name="Schenowitz C."/>
            <person name="Sellstedt A."/>
            <person name="Tavares F."/>
            <person name="Tomkins J.P."/>
            <person name="Vallenet D."/>
            <person name="Valverde C."/>
            <person name="Wall L.G."/>
            <person name="Wang Y."/>
            <person name="Medigue C."/>
            <person name="Benson D.R."/>
        </authorList>
    </citation>
    <scope>NUCLEOTIDE SEQUENCE [LARGE SCALE GENOMIC DNA]</scope>
    <source>
        <strain evidence="2">DSM 45818 / CECT 9043 / CcI3</strain>
    </source>
</reference>
<dbReference type="KEGG" id="fra:Francci3_2286"/>
<protein>
    <submittedName>
        <fullName evidence="1">Uncharacterized protein</fullName>
    </submittedName>
</protein>
<keyword evidence="2" id="KW-1185">Reference proteome</keyword>
<gene>
    <name evidence="1" type="ordered locus">Francci3_2286</name>
</gene>
<dbReference type="EMBL" id="CP000249">
    <property type="protein sequence ID" value="ABD11654.1"/>
    <property type="molecule type" value="Genomic_DNA"/>
</dbReference>
<dbReference type="Proteomes" id="UP000001937">
    <property type="component" value="Chromosome"/>
</dbReference>
<organism evidence="1 2">
    <name type="scientific">Frankia casuarinae (strain DSM 45818 / CECT 9043 / HFP020203 / CcI3)</name>
    <dbReference type="NCBI Taxonomy" id="106370"/>
    <lineage>
        <taxon>Bacteria</taxon>
        <taxon>Bacillati</taxon>
        <taxon>Actinomycetota</taxon>
        <taxon>Actinomycetes</taxon>
        <taxon>Frankiales</taxon>
        <taxon>Frankiaceae</taxon>
        <taxon>Frankia</taxon>
    </lineage>
</organism>
<dbReference type="AlphaFoldDB" id="Q2JAN8"/>
<name>Q2JAN8_FRACC</name>
<proteinExistence type="predicted"/>
<evidence type="ECO:0000313" key="2">
    <source>
        <dbReference type="Proteomes" id="UP000001937"/>
    </source>
</evidence>
<evidence type="ECO:0000313" key="1">
    <source>
        <dbReference type="EMBL" id="ABD11654.1"/>
    </source>
</evidence>
<sequence length="316" mass="33477">MNGLELSPTRASDRLGLASAGRAAAVLSREITFADPDPVTLTELDDRLHRYATTLFSAPHTTLVGPVIADWRRVQAALGRRLSPTVHAELTRVAGYLSFSLGMLAVDTGDDTSARRFATLTEQFAAQLDDRLLTGTAHSLDAAIAFVTGRYAAAGNAAAKAAAVDHPYLHGWAAAVQVTVAAATGDEAALDAALNRLRHRPTVLGLRHPGWPPFDEVREACVVADAMARLGMPGARSAAYTAIDLTTPATLDRGWALASLAATTLRRDPAVAQAALLEVEDILDKHPSRVLTLRMNEILMLTSAHAERASRRAGAA</sequence>